<evidence type="ECO:0000256" key="1">
    <source>
        <dbReference type="ARBA" id="ARBA00006479"/>
    </source>
</evidence>
<accession>A0A934KA85</accession>
<dbReference type="SUPFAM" id="SSF53067">
    <property type="entry name" value="Actin-like ATPase domain"/>
    <property type="match status" value="1"/>
</dbReference>
<protein>
    <submittedName>
        <fullName evidence="2">ROK family protein</fullName>
    </submittedName>
</protein>
<dbReference type="Gene3D" id="3.30.420.40">
    <property type="match status" value="2"/>
</dbReference>
<dbReference type="InterPro" id="IPR036390">
    <property type="entry name" value="WH_DNA-bd_sf"/>
</dbReference>
<dbReference type="Proteomes" id="UP000620075">
    <property type="component" value="Unassembled WGS sequence"/>
</dbReference>
<dbReference type="PANTHER" id="PTHR18964">
    <property type="entry name" value="ROK (REPRESSOR, ORF, KINASE) FAMILY"/>
    <property type="match status" value="1"/>
</dbReference>
<dbReference type="RefSeq" id="WP_338179330.1">
    <property type="nucleotide sequence ID" value="NZ_JAEKNQ010000036.1"/>
</dbReference>
<comment type="caution">
    <text evidence="2">The sequence shown here is derived from an EMBL/GenBank/DDBJ whole genome shotgun (WGS) entry which is preliminary data.</text>
</comment>
<dbReference type="SUPFAM" id="SSF46785">
    <property type="entry name" value="Winged helix' DNA-binding domain"/>
    <property type="match status" value="1"/>
</dbReference>
<evidence type="ECO:0000313" key="3">
    <source>
        <dbReference type="Proteomes" id="UP000620075"/>
    </source>
</evidence>
<dbReference type="AlphaFoldDB" id="A0A934KA85"/>
<sequence length="400" mass="41878">MTDALSLHPPARRQPAIRQGNASAVLRAVLAHGSAARSEIAAATGLSAVSVGRQVTDLIGAGVLRELSPVGAELGRPRVPLEIDLHGHRVAGIHIGLHRSSLGVTDLRGNLLRRIELTHDSTEPRPILEQAAQAVETLPERPIGLGIAVGGWVQPIDGTVVENDALGWRNVEVGTLLRERTGVPVWVESNVRAMALAESWLGGGSQAASLAYLFVGNVIGAGIVIRRALHRGPQGAAGAIAHVPLSDRGVTCQCGREGCFQALASDAAVLARADELGLDGTRDLAGLIAIARGGNTQAQGLLRRRARHVGEGVALLIDLLNPELVVLAGSGALDAPEYLKDLRQEASAKAHTDFEAERLIVPSSFGADAIVVGPCGLVLDAVYQRPTELIHPRPARRLSA</sequence>
<dbReference type="Gene3D" id="1.10.10.10">
    <property type="entry name" value="Winged helix-like DNA-binding domain superfamily/Winged helix DNA-binding domain"/>
    <property type="match status" value="1"/>
</dbReference>
<proteinExistence type="inferred from homology"/>
<evidence type="ECO:0000313" key="2">
    <source>
        <dbReference type="EMBL" id="MBJ7603387.1"/>
    </source>
</evidence>
<gene>
    <name evidence="2" type="ORF">JF888_09405</name>
</gene>
<dbReference type="InterPro" id="IPR043129">
    <property type="entry name" value="ATPase_NBD"/>
</dbReference>
<name>A0A934KA85_9BACT</name>
<reference evidence="2 3" key="1">
    <citation type="submission" date="2020-10" db="EMBL/GenBank/DDBJ databases">
        <title>Ca. Dormibacterota MAGs.</title>
        <authorList>
            <person name="Montgomery K."/>
        </authorList>
    </citation>
    <scope>NUCLEOTIDE SEQUENCE [LARGE SCALE GENOMIC DNA]</scope>
    <source>
        <strain evidence="2">SC8811_S16_3</strain>
    </source>
</reference>
<dbReference type="InterPro" id="IPR000600">
    <property type="entry name" value="ROK"/>
</dbReference>
<organism evidence="2 3">
    <name type="scientific">Candidatus Dormiibacter inghamiae</name>
    <dbReference type="NCBI Taxonomy" id="3127013"/>
    <lineage>
        <taxon>Bacteria</taxon>
        <taxon>Bacillati</taxon>
        <taxon>Candidatus Dormiibacterota</taxon>
        <taxon>Candidatus Dormibacteria</taxon>
        <taxon>Candidatus Dormibacterales</taxon>
        <taxon>Candidatus Dormibacteraceae</taxon>
        <taxon>Candidatus Dormiibacter</taxon>
    </lineage>
</organism>
<dbReference type="EMBL" id="JAEKNQ010000036">
    <property type="protein sequence ID" value="MBJ7603387.1"/>
    <property type="molecule type" value="Genomic_DNA"/>
</dbReference>
<dbReference type="Pfam" id="PF00480">
    <property type="entry name" value="ROK"/>
    <property type="match status" value="1"/>
</dbReference>
<dbReference type="PANTHER" id="PTHR18964:SF149">
    <property type="entry name" value="BIFUNCTIONAL UDP-N-ACETYLGLUCOSAMINE 2-EPIMERASE_N-ACETYLMANNOSAMINE KINASE"/>
    <property type="match status" value="1"/>
</dbReference>
<dbReference type="InterPro" id="IPR036388">
    <property type="entry name" value="WH-like_DNA-bd_sf"/>
</dbReference>
<comment type="similarity">
    <text evidence="1">Belongs to the ROK (NagC/XylR) family.</text>
</comment>